<keyword evidence="10" id="KW-0573">Peptidoglycan synthesis</keyword>
<dbReference type="PRINTS" id="PR00725">
    <property type="entry name" value="DADACBPTASE1"/>
</dbReference>
<evidence type="ECO:0000256" key="9">
    <source>
        <dbReference type="ARBA" id="ARBA00022960"/>
    </source>
</evidence>
<protein>
    <recommendedName>
        <fullName evidence="4">serine-type D-Ala-D-Ala carboxypeptidase</fullName>
        <ecNumber evidence="4">3.4.16.4</ecNumber>
    </recommendedName>
</protein>
<dbReference type="RefSeq" id="WP_306727239.1">
    <property type="nucleotide sequence ID" value="NZ_JAVDDT010000001.1"/>
</dbReference>
<evidence type="ECO:0000256" key="4">
    <source>
        <dbReference type="ARBA" id="ARBA00012448"/>
    </source>
</evidence>
<feature type="signal peptide" evidence="14">
    <location>
        <begin position="1"/>
        <end position="25"/>
    </location>
</feature>
<keyword evidence="9" id="KW-0133">Cell shape</keyword>
<dbReference type="InterPro" id="IPR015956">
    <property type="entry name" value="Peniciliin-bd_prot_C_sf"/>
</dbReference>
<dbReference type="SMART" id="SM00936">
    <property type="entry name" value="PBP5_C"/>
    <property type="match status" value="1"/>
</dbReference>
<evidence type="ECO:0000256" key="1">
    <source>
        <dbReference type="ARBA" id="ARBA00003217"/>
    </source>
</evidence>
<evidence type="ECO:0000256" key="5">
    <source>
        <dbReference type="ARBA" id="ARBA00022645"/>
    </source>
</evidence>
<evidence type="ECO:0000256" key="13">
    <source>
        <dbReference type="RuleBase" id="RU004016"/>
    </source>
</evidence>
<organism evidence="16 17">
    <name type="scientific">Natronospira bacteriovora</name>
    <dbReference type="NCBI Taxonomy" id="3069753"/>
    <lineage>
        <taxon>Bacteria</taxon>
        <taxon>Pseudomonadati</taxon>
        <taxon>Pseudomonadota</taxon>
        <taxon>Gammaproteobacteria</taxon>
        <taxon>Natronospirales</taxon>
        <taxon>Natronospiraceae</taxon>
        <taxon>Natronospira</taxon>
    </lineage>
</organism>
<keyword evidence="8 16" id="KW-0378">Hydrolase</keyword>
<evidence type="ECO:0000256" key="10">
    <source>
        <dbReference type="ARBA" id="ARBA00022984"/>
    </source>
</evidence>
<dbReference type="InterPro" id="IPR018044">
    <property type="entry name" value="Peptidase_S11"/>
</dbReference>
<keyword evidence="7 14" id="KW-0732">Signal</keyword>
<dbReference type="SUPFAM" id="SSF69189">
    <property type="entry name" value="Penicillin-binding protein associated domain"/>
    <property type="match status" value="1"/>
</dbReference>
<dbReference type="EMBL" id="JAVDDT010000001">
    <property type="protein sequence ID" value="MDQ2068762.1"/>
    <property type="molecule type" value="Genomic_DNA"/>
</dbReference>
<dbReference type="InterPro" id="IPR012907">
    <property type="entry name" value="Peptidase_S11_C"/>
</dbReference>
<proteinExistence type="inferred from homology"/>
<evidence type="ECO:0000256" key="6">
    <source>
        <dbReference type="ARBA" id="ARBA00022670"/>
    </source>
</evidence>
<comment type="similarity">
    <text evidence="3 13">Belongs to the peptidase S11 family.</text>
</comment>
<accession>A0ABU0W465</accession>
<evidence type="ECO:0000256" key="3">
    <source>
        <dbReference type="ARBA" id="ARBA00007164"/>
    </source>
</evidence>
<sequence length="381" mass="42183">MISCVRSVVPALLAALVLVAGPALSSPIPSAPSVDAESYVLMDYHSGRVLAEKDPEKVVEPASITKVMTGYVVFNSLRTGSIALDDEVMVSERAWRMPGSRMFIEVGRRVSVEDLLQGMIIQSGNDASVALAEHVAGSEAAFVDLMNQYAQRLGMENTSYANATGLPDESQYTTAIDTARLTRALIQEFPQYYSWYSDREFTFNGIRQNNRNTLLWRDDSVDGVKTGHTSSAGYCLVTSAERNDSRLISVVMGSSSERSRADASQSLLNYGFRFFETHRLYTAGESLAEERIWGGARDYLNLGVNEDLFVTIPRGTYRDLDPVLNLRGRLDAPISAGDPVGKVRVRLNDDVIAEREVHALEDIQSGSLWQRMVDRVKLFFD</sequence>
<feature type="domain" description="Peptidase S11 D-Ala-D-Ala carboxypeptidase A C-terminal" evidence="15">
    <location>
        <begin position="275"/>
        <end position="365"/>
    </location>
</feature>
<dbReference type="Gene3D" id="2.60.410.10">
    <property type="entry name" value="D-Ala-D-Ala carboxypeptidase, C-terminal domain"/>
    <property type="match status" value="1"/>
</dbReference>
<comment type="catalytic activity">
    <reaction evidence="12">
        <text>Preferential cleavage: (Ac)2-L-Lys-D-Ala-|-D-Ala. Also transpeptidation of peptidyl-alanyl moieties that are N-acyl substituents of D-alanine.</text>
        <dbReference type="EC" id="3.4.16.4"/>
    </reaction>
</comment>
<feature type="chain" id="PRO_5046117168" description="serine-type D-Ala-D-Ala carboxypeptidase" evidence="14">
    <location>
        <begin position="26"/>
        <end position="381"/>
    </location>
</feature>
<dbReference type="PANTHER" id="PTHR21581">
    <property type="entry name" value="D-ALANYL-D-ALANINE CARBOXYPEPTIDASE"/>
    <property type="match status" value="1"/>
</dbReference>
<evidence type="ECO:0000256" key="14">
    <source>
        <dbReference type="SAM" id="SignalP"/>
    </source>
</evidence>
<evidence type="ECO:0000259" key="15">
    <source>
        <dbReference type="SMART" id="SM00936"/>
    </source>
</evidence>
<evidence type="ECO:0000313" key="16">
    <source>
        <dbReference type="EMBL" id="MDQ2068762.1"/>
    </source>
</evidence>
<evidence type="ECO:0000313" key="17">
    <source>
        <dbReference type="Proteomes" id="UP001239019"/>
    </source>
</evidence>
<keyword evidence="17" id="KW-1185">Reference proteome</keyword>
<name>A0ABU0W465_9GAMM</name>
<reference evidence="16 17" key="1">
    <citation type="submission" date="2023-08" db="EMBL/GenBank/DDBJ databases">
        <title>Whole-genome sequencing of halo(alkali)philic microorganisms from hypersaline lakes.</title>
        <authorList>
            <person name="Sorokin D.Y."/>
            <person name="Abbas B."/>
            <person name="Merkel A.Y."/>
        </authorList>
    </citation>
    <scope>NUCLEOTIDE SEQUENCE [LARGE SCALE GENOMIC DNA]</scope>
    <source>
        <strain evidence="16 17">AB-CW4</strain>
    </source>
</reference>
<comment type="caution">
    <text evidence="16">The sequence shown here is derived from an EMBL/GenBank/DDBJ whole genome shotgun (WGS) entry which is preliminary data.</text>
</comment>
<dbReference type="GO" id="GO:0004180">
    <property type="term" value="F:carboxypeptidase activity"/>
    <property type="evidence" value="ECO:0007669"/>
    <property type="project" value="UniProtKB-KW"/>
</dbReference>
<dbReference type="SUPFAM" id="SSF56601">
    <property type="entry name" value="beta-lactamase/transpeptidase-like"/>
    <property type="match status" value="1"/>
</dbReference>
<evidence type="ECO:0000256" key="11">
    <source>
        <dbReference type="ARBA" id="ARBA00023316"/>
    </source>
</evidence>
<dbReference type="InterPro" id="IPR037167">
    <property type="entry name" value="Peptidase_S11_C_sf"/>
</dbReference>
<dbReference type="Pfam" id="PF07943">
    <property type="entry name" value="PBP5_C"/>
    <property type="match status" value="1"/>
</dbReference>
<keyword evidence="6" id="KW-0645">Protease</keyword>
<dbReference type="PANTHER" id="PTHR21581:SF6">
    <property type="entry name" value="TRAFFICKING PROTEIN PARTICLE COMPLEX SUBUNIT 12"/>
    <property type="match status" value="1"/>
</dbReference>
<dbReference type="Proteomes" id="UP001239019">
    <property type="component" value="Unassembled WGS sequence"/>
</dbReference>
<gene>
    <name evidence="16" type="ORF">RBH19_02600</name>
</gene>
<dbReference type="InterPro" id="IPR012338">
    <property type="entry name" value="Beta-lactam/transpept-like"/>
</dbReference>
<keyword evidence="11" id="KW-0961">Cell wall biogenesis/degradation</keyword>
<evidence type="ECO:0000256" key="2">
    <source>
        <dbReference type="ARBA" id="ARBA00004752"/>
    </source>
</evidence>
<comment type="pathway">
    <text evidence="2">Cell wall biogenesis; peptidoglycan biosynthesis.</text>
</comment>
<dbReference type="InterPro" id="IPR001967">
    <property type="entry name" value="Peptidase_S11_N"/>
</dbReference>
<evidence type="ECO:0000256" key="12">
    <source>
        <dbReference type="ARBA" id="ARBA00034000"/>
    </source>
</evidence>
<dbReference type="Gene3D" id="3.40.710.10">
    <property type="entry name" value="DD-peptidase/beta-lactamase superfamily"/>
    <property type="match status" value="1"/>
</dbReference>
<keyword evidence="5 16" id="KW-0121">Carboxypeptidase</keyword>
<comment type="function">
    <text evidence="1">Removes C-terminal D-alanyl residues from sugar-peptide cell wall precursors.</text>
</comment>
<evidence type="ECO:0000256" key="8">
    <source>
        <dbReference type="ARBA" id="ARBA00022801"/>
    </source>
</evidence>
<evidence type="ECO:0000256" key="7">
    <source>
        <dbReference type="ARBA" id="ARBA00022729"/>
    </source>
</evidence>
<dbReference type="EC" id="3.4.16.4" evidence="4"/>
<dbReference type="Pfam" id="PF00768">
    <property type="entry name" value="Peptidase_S11"/>
    <property type="match status" value="1"/>
</dbReference>